<keyword evidence="5" id="KW-0472">Membrane</keyword>
<proteinExistence type="inferred from homology"/>
<dbReference type="Proteomes" id="UP001178354">
    <property type="component" value="Unassembled WGS sequence"/>
</dbReference>
<dbReference type="InterPro" id="IPR023353">
    <property type="entry name" value="LemA-like_dom_sf"/>
</dbReference>
<accession>A0AAW8B2K3</accession>
<evidence type="ECO:0000313" key="7">
    <source>
        <dbReference type="Proteomes" id="UP001178354"/>
    </source>
</evidence>
<name>A0AAW8B2K3_9GAMM</name>
<comment type="caution">
    <text evidence="6">The sequence shown here is derived from an EMBL/GenBank/DDBJ whole genome shotgun (WGS) entry which is preliminary data.</text>
</comment>
<dbReference type="SUPFAM" id="SSF140478">
    <property type="entry name" value="LemA-like"/>
    <property type="match status" value="1"/>
</dbReference>
<dbReference type="PANTHER" id="PTHR34478:SF1">
    <property type="entry name" value="PROTEIN LEMA"/>
    <property type="match status" value="1"/>
</dbReference>
<gene>
    <name evidence="6" type="ORF">Q8A57_03965</name>
</gene>
<evidence type="ECO:0000256" key="5">
    <source>
        <dbReference type="ARBA" id="ARBA00023136"/>
    </source>
</evidence>
<comment type="similarity">
    <text evidence="2">Belongs to the LemA family.</text>
</comment>
<organism evidence="6 7">
    <name type="scientific">Porticoccus litoralis</name>
    <dbReference type="NCBI Taxonomy" id="434086"/>
    <lineage>
        <taxon>Bacteria</taxon>
        <taxon>Pseudomonadati</taxon>
        <taxon>Pseudomonadota</taxon>
        <taxon>Gammaproteobacteria</taxon>
        <taxon>Cellvibrionales</taxon>
        <taxon>Porticoccaceae</taxon>
        <taxon>Porticoccus</taxon>
    </lineage>
</organism>
<keyword evidence="7" id="KW-1185">Reference proteome</keyword>
<dbReference type="Gene3D" id="1.20.1440.20">
    <property type="entry name" value="LemA-like domain"/>
    <property type="match status" value="1"/>
</dbReference>
<comment type="subcellular location">
    <subcellularLocation>
        <location evidence="1">Membrane</location>
        <topology evidence="1">Single-pass membrane protein</topology>
    </subcellularLocation>
</comment>
<dbReference type="InterPro" id="IPR007156">
    <property type="entry name" value="MamQ_LemA"/>
</dbReference>
<dbReference type="AlphaFoldDB" id="A0AAW8B2K3"/>
<reference evidence="6" key="1">
    <citation type="journal article" date="2010" name="Int. J. Syst. Evol. Microbiol.">
        <title>Porticoccus litoralis gen. nov., sp. nov., a gammaproteobacterium isolated from the Yellow Sea.</title>
        <authorList>
            <person name="Oh H.M."/>
            <person name="Kim H."/>
            <person name="Kim K.M."/>
            <person name="Min G.S."/>
            <person name="Cho J.C."/>
        </authorList>
    </citation>
    <scope>NUCLEOTIDE SEQUENCE</scope>
    <source>
        <strain evidence="6">DSM 25064</strain>
    </source>
</reference>
<evidence type="ECO:0000256" key="1">
    <source>
        <dbReference type="ARBA" id="ARBA00004167"/>
    </source>
</evidence>
<reference evidence="6" key="2">
    <citation type="submission" date="2023-08" db="EMBL/GenBank/DDBJ databases">
        <authorList>
            <person name="Luo J."/>
        </authorList>
    </citation>
    <scope>NUCLEOTIDE SEQUENCE</scope>
    <source>
        <strain evidence="6">DSM 25064</strain>
    </source>
</reference>
<keyword evidence="3" id="KW-0812">Transmembrane</keyword>
<evidence type="ECO:0000256" key="2">
    <source>
        <dbReference type="ARBA" id="ARBA00008854"/>
    </source>
</evidence>
<dbReference type="GO" id="GO:0016020">
    <property type="term" value="C:membrane"/>
    <property type="evidence" value="ECO:0007669"/>
    <property type="project" value="UniProtKB-SubCell"/>
</dbReference>
<evidence type="ECO:0000313" key="6">
    <source>
        <dbReference type="EMBL" id="MDP1520118.1"/>
    </source>
</evidence>
<dbReference type="EMBL" id="JAUUUU010000001">
    <property type="protein sequence ID" value="MDP1520118.1"/>
    <property type="molecule type" value="Genomic_DNA"/>
</dbReference>
<sequence>MTVFIFILLGLVILVAGYIITLYNNLVALKHRVSQAWSNIDILLKQRHEELPKLVATCKEYMEYEQATLERVISARNMVSNAASNNDLAALGVAETTLRKGLGQLFALAENYPDLKANDSFRHLQARISDLENGIADRRELYNDVVNQNNTRIEQFPDVLVANFFKFGPKELLEFSDEETTDVDIKGLFHS</sequence>
<protein>
    <submittedName>
        <fullName evidence="6">LemA family protein</fullName>
    </submittedName>
</protein>
<evidence type="ECO:0000256" key="3">
    <source>
        <dbReference type="ARBA" id="ARBA00022692"/>
    </source>
</evidence>
<keyword evidence="4" id="KW-1133">Transmembrane helix</keyword>
<dbReference type="RefSeq" id="WP_305169631.1">
    <property type="nucleotide sequence ID" value="NZ_JAUUUU010000001.1"/>
</dbReference>
<evidence type="ECO:0000256" key="4">
    <source>
        <dbReference type="ARBA" id="ARBA00022989"/>
    </source>
</evidence>
<dbReference type="Pfam" id="PF04011">
    <property type="entry name" value="LemA"/>
    <property type="match status" value="1"/>
</dbReference>
<dbReference type="PANTHER" id="PTHR34478">
    <property type="entry name" value="PROTEIN LEMA"/>
    <property type="match status" value="1"/>
</dbReference>